<name>A0A917F143_9MICO</name>
<organism evidence="7 8">
    <name type="scientific">Subtercola lobariae</name>
    <dbReference type="NCBI Taxonomy" id="1588641"/>
    <lineage>
        <taxon>Bacteria</taxon>
        <taxon>Bacillati</taxon>
        <taxon>Actinomycetota</taxon>
        <taxon>Actinomycetes</taxon>
        <taxon>Micrococcales</taxon>
        <taxon>Microbacteriaceae</taxon>
        <taxon>Subtercola</taxon>
    </lineage>
</organism>
<sequence length="179" mass="19770">MKSPPDSPVAAFTAMYGAHYADVLRFVRRRAHPLNVDDVVSETFTAAWLRRASLPDVPLPWLYRTARNVMLNSARGTGRQQALAVRLAAFARVDARADVDDVESIERRLDLRAAFAALRTTDQEVLALDAWEDLDSRAAAAVIGCSRATYSMRLTRARRRLAALLAPSPADAPPLQLSR</sequence>
<evidence type="ECO:0000256" key="2">
    <source>
        <dbReference type="ARBA" id="ARBA00023015"/>
    </source>
</evidence>
<gene>
    <name evidence="7" type="ORF">GCM10011399_26870</name>
</gene>
<dbReference type="InterPro" id="IPR039425">
    <property type="entry name" value="RNA_pol_sigma-70-like"/>
</dbReference>
<evidence type="ECO:0008006" key="9">
    <source>
        <dbReference type="Google" id="ProtNLM"/>
    </source>
</evidence>
<dbReference type="InterPro" id="IPR036388">
    <property type="entry name" value="WH-like_DNA-bd_sf"/>
</dbReference>
<evidence type="ECO:0000313" key="7">
    <source>
        <dbReference type="EMBL" id="GGF32340.1"/>
    </source>
</evidence>
<dbReference type="GO" id="GO:0016987">
    <property type="term" value="F:sigma factor activity"/>
    <property type="evidence" value="ECO:0007669"/>
    <property type="project" value="UniProtKB-KW"/>
</dbReference>
<evidence type="ECO:0000313" key="8">
    <source>
        <dbReference type="Proteomes" id="UP000598775"/>
    </source>
</evidence>
<keyword evidence="8" id="KW-1185">Reference proteome</keyword>
<dbReference type="InterPro" id="IPR013325">
    <property type="entry name" value="RNA_pol_sigma_r2"/>
</dbReference>
<dbReference type="RefSeq" id="WP_188679134.1">
    <property type="nucleotide sequence ID" value="NZ_BMGP01000005.1"/>
</dbReference>
<dbReference type="Pfam" id="PF04542">
    <property type="entry name" value="Sigma70_r2"/>
    <property type="match status" value="1"/>
</dbReference>
<dbReference type="GO" id="GO:0003677">
    <property type="term" value="F:DNA binding"/>
    <property type="evidence" value="ECO:0007669"/>
    <property type="project" value="InterPro"/>
</dbReference>
<keyword evidence="3" id="KW-0731">Sigma factor</keyword>
<comment type="caution">
    <text evidence="7">The sequence shown here is derived from an EMBL/GenBank/DDBJ whole genome shotgun (WGS) entry which is preliminary data.</text>
</comment>
<reference evidence="7 8" key="1">
    <citation type="journal article" date="2014" name="Int. J. Syst. Evol. Microbiol.">
        <title>Complete genome sequence of Corynebacterium casei LMG S-19264T (=DSM 44701T), isolated from a smear-ripened cheese.</title>
        <authorList>
            <consortium name="US DOE Joint Genome Institute (JGI-PGF)"/>
            <person name="Walter F."/>
            <person name="Albersmeier A."/>
            <person name="Kalinowski J."/>
            <person name="Ruckert C."/>
        </authorList>
    </citation>
    <scope>NUCLEOTIDE SEQUENCE [LARGE SCALE GENOMIC DNA]</scope>
    <source>
        <strain evidence="7 8">CGMCC 1.12976</strain>
    </source>
</reference>
<dbReference type="EMBL" id="BMGP01000005">
    <property type="protein sequence ID" value="GGF32340.1"/>
    <property type="molecule type" value="Genomic_DNA"/>
</dbReference>
<dbReference type="InterPro" id="IPR013324">
    <property type="entry name" value="RNA_pol_sigma_r3/r4-like"/>
</dbReference>
<dbReference type="SUPFAM" id="SSF88946">
    <property type="entry name" value="Sigma2 domain of RNA polymerase sigma factors"/>
    <property type="match status" value="1"/>
</dbReference>
<evidence type="ECO:0000259" key="5">
    <source>
        <dbReference type="Pfam" id="PF04542"/>
    </source>
</evidence>
<dbReference type="InterPro" id="IPR014284">
    <property type="entry name" value="RNA_pol_sigma-70_dom"/>
</dbReference>
<keyword evidence="4" id="KW-0804">Transcription</keyword>
<dbReference type="PANTHER" id="PTHR43133">
    <property type="entry name" value="RNA POLYMERASE ECF-TYPE SIGMA FACTO"/>
    <property type="match status" value="1"/>
</dbReference>
<dbReference type="NCBIfam" id="TIGR02937">
    <property type="entry name" value="sigma70-ECF"/>
    <property type="match status" value="1"/>
</dbReference>
<dbReference type="InterPro" id="IPR007627">
    <property type="entry name" value="RNA_pol_sigma70_r2"/>
</dbReference>
<evidence type="ECO:0000256" key="4">
    <source>
        <dbReference type="ARBA" id="ARBA00023163"/>
    </source>
</evidence>
<feature type="domain" description="RNA polymerase sigma factor 70 region 4 type 2" evidence="6">
    <location>
        <begin position="109"/>
        <end position="161"/>
    </location>
</feature>
<proteinExistence type="inferred from homology"/>
<dbReference type="Gene3D" id="1.10.1740.10">
    <property type="match status" value="1"/>
</dbReference>
<dbReference type="SUPFAM" id="SSF88659">
    <property type="entry name" value="Sigma3 and sigma4 domains of RNA polymerase sigma factors"/>
    <property type="match status" value="1"/>
</dbReference>
<dbReference type="AlphaFoldDB" id="A0A917F143"/>
<keyword evidence="2" id="KW-0805">Transcription regulation</keyword>
<dbReference type="GO" id="GO:0006352">
    <property type="term" value="P:DNA-templated transcription initiation"/>
    <property type="evidence" value="ECO:0007669"/>
    <property type="project" value="InterPro"/>
</dbReference>
<evidence type="ECO:0000259" key="6">
    <source>
        <dbReference type="Pfam" id="PF08281"/>
    </source>
</evidence>
<feature type="domain" description="RNA polymerase sigma-70 region 2" evidence="5">
    <location>
        <begin position="15"/>
        <end position="79"/>
    </location>
</feature>
<dbReference type="Proteomes" id="UP000598775">
    <property type="component" value="Unassembled WGS sequence"/>
</dbReference>
<dbReference type="InterPro" id="IPR013249">
    <property type="entry name" value="RNA_pol_sigma70_r4_t2"/>
</dbReference>
<dbReference type="Gene3D" id="1.10.10.10">
    <property type="entry name" value="Winged helix-like DNA-binding domain superfamily/Winged helix DNA-binding domain"/>
    <property type="match status" value="1"/>
</dbReference>
<evidence type="ECO:0000256" key="1">
    <source>
        <dbReference type="ARBA" id="ARBA00010641"/>
    </source>
</evidence>
<protein>
    <recommendedName>
        <fullName evidence="9">Sigma-70 family RNA polymerase sigma factor</fullName>
    </recommendedName>
</protein>
<evidence type="ECO:0000256" key="3">
    <source>
        <dbReference type="ARBA" id="ARBA00023082"/>
    </source>
</evidence>
<comment type="similarity">
    <text evidence="1">Belongs to the sigma-70 factor family. ECF subfamily.</text>
</comment>
<dbReference type="Pfam" id="PF08281">
    <property type="entry name" value="Sigma70_r4_2"/>
    <property type="match status" value="1"/>
</dbReference>
<accession>A0A917F143</accession>
<dbReference type="PANTHER" id="PTHR43133:SF25">
    <property type="entry name" value="RNA POLYMERASE SIGMA FACTOR RFAY-RELATED"/>
    <property type="match status" value="1"/>
</dbReference>